<gene>
    <name evidence="1" type="ordered locus">MTR_2g087160</name>
</gene>
<dbReference type="AlphaFoldDB" id="G7IHI7"/>
<protein>
    <submittedName>
        <fullName evidence="1 2">Uncharacterized protein</fullName>
    </submittedName>
</protein>
<dbReference type="Proteomes" id="UP000002051">
    <property type="component" value="Chromosome 2"/>
</dbReference>
<name>G7IHI7_MEDTR</name>
<dbReference type="HOGENOM" id="CLU_1780191_0_0_1"/>
<sequence length="146" mass="17066">MSKMTLFFVEDFPKPPLLFVYTRRRRKRSSIEVDCERTALKRRGIWSNELEGLGIDLNLIGKIDDGSGLRKCRNQIGNFSDNCDFVAKNSKLHFPNEVSRTILKGKRKTITLIDDQTHRQYNCHLITADRASYENYLGGQWFNFCR</sequence>
<dbReference type="EnsemblPlants" id="AES67125">
    <property type="protein sequence ID" value="AES67125"/>
    <property type="gene ID" value="MTR_2g087160"/>
</dbReference>
<proteinExistence type="predicted"/>
<evidence type="ECO:0000313" key="3">
    <source>
        <dbReference type="Proteomes" id="UP000002051"/>
    </source>
</evidence>
<accession>G7IHI7</accession>
<reference evidence="1 3" key="2">
    <citation type="journal article" date="2014" name="BMC Genomics">
        <title>An improved genome release (version Mt4.0) for the model legume Medicago truncatula.</title>
        <authorList>
            <person name="Tang H."/>
            <person name="Krishnakumar V."/>
            <person name="Bidwell S."/>
            <person name="Rosen B."/>
            <person name="Chan A."/>
            <person name="Zhou S."/>
            <person name="Gentzbittel L."/>
            <person name="Childs K.L."/>
            <person name="Yandell M."/>
            <person name="Gundlach H."/>
            <person name="Mayer K.F."/>
            <person name="Schwartz D.C."/>
            <person name="Town C.D."/>
        </authorList>
    </citation>
    <scope>GENOME REANNOTATION</scope>
    <source>
        <strain evidence="2 3">cv. Jemalong A17</strain>
    </source>
</reference>
<dbReference type="EMBL" id="CM001218">
    <property type="protein sequence ID" value="AES67125.1"/>
    <property type="molecule type" value="Genomic_DNA"/>
</dbReference>
<keyword evidence="3" id="KW-1185">Reference proteome</keyword>
<dbReference type="PaxDb" id="3880-AES67125"/>
<reference evidence="1 3" key="1">
    <citation type="journal article" date="2011" name="Nature">
        <title>The Medicago genome provides insight into the evolution of rhizobial symbioses.</title>
        <authorList>
            <person name="Young N.D."/>
            <person name="Debelle F."/>
            <person name="Oldroyd G.E."/>
            <person name="Geurts R."/>
            <person name="Cannon S.B."/>
            <person name="Udvardi M.K."/>
            <person name="Benedito V.A."/>
            <person name="Mayer K.F."/>
            <person name="Gouzy J."/>
            <person name="Schoof H."/>
            <person name="Van de Peer Y."/>
            <person name="Proost S."/>
            <person name="Cook D.R."/>
            <person name="Meyers B.C."/>
            <person name="Spannagl M."/>
            <person name="Cheung F."/>
            <person name="De Mita S."/>
            <person name="Krishnakumar V."/>
            <person name="Gundlach H."/>
            <person name="Zhou S."/>
            <person name="Mudge J."/>
            <person name="Bharti A.K."/>
            <person name="Murray J.D."/>
            <person name="Naoumkina M.A."/>
            <person name="Rosen B."/>
            <person name="Silverstein K.A."/>
            <person name="Tang H."/>
            <person name="Rombauts S."/>
            <person name="Zhao P.X."/>
            <person name="Zhou P."/>
            <person name="Barbe V."/>
            <person name="Bardou P."/>
            <person name="Bechner M."/>
            <person name="Bellec A."/>
            <person name="Berger A."/>
            <person name="Berges H."/>
            <person name="Bidwell S."/>
            <person name="Bisseling T."/>
            <person name="Choisne N."/>
            <person name="Couloux A."/>
            <person name="Denny R."/>
            <person name="Deshpande S."/>
            <person name="Dai X."/>
            <person name="Doyle J.J."/>
            <person name="Dudez A.M."/>
            <person name="Farmer A.D."/>
            <person name="Fouteau S."/>
            <person name="Franken C."/>
            <person name="Gibelin C."/>
            <person name="Gish J."/>
            <person name="Goldstein S."/>
            <person name="Gonzalez A.J."/>
            <person name="Green P.J."/>
            <person name="Hallab A."/>
            <person name="Hartog M."/>
            <person name="Hua A."/>
            <person name="Humphray S.J."/>
            <person name="Jeong D.H."/>
            <person name="Jing Y."/>
            <person name="Jocker A."/>
            <person name="Kenton S.M."/>
            <person name="Kim D.J."/>
            <person name="Klee K."/>
            <person name="Lai H."/>
            <person name="Lang C."/>
            <person name="Lin S."/>
            <person name="Macmil S.L."/>
            <person name="Magdelenat G."/>
            <person name="Matthews L."/>
            <person name="McCorrison J."/>
            <person name="Monaghan E.L."/>
            <person name="Mun J.H."/>
            <person name="Najar F.Z."/>
            <person name="Nicholson C."/>
            <person name="Noirot C."/>
            <person name="O'Bleness M."/>
            <person name="Paule C.R."/>
            <person name="Poulain J."/>
            <person name="Prion F."/>
            <person name="Qin B."/>
            <person name="Qu C."/>
            <person name="Retzel E.F."/>
            <person name="Riddle C."/>
            <person name="Sallet E."/>
            <person name="Samain S."/>
            <person name="Samson N."/>
            <person name="Sanders I."/>
            <person name="Saurat O."/>
            <person name="Scarpelli C."/>
            <person name="Schiex T."/>
            <person name="Segurens B."/>
            <person name="Severin A.J."/>
            <person name="Sherrier D.J."/>
            <person name="Shi R."/>
            <person name="Sims S."/>
            <person name="Singer S.R."/>
            <person name="Sinharoy S."/>
            <person name="Sterck L."/>
            <person name="Viollet A."/>
            <person name="Wang B.B."/>
            <person name="Wang K."/>
            <person name="Wang M."/>
            <person name="Wang X."/>
            <person name="Warfsmann J."/>
            <person name="Weissenbach J."/>
            <person name="White D.D."/>
            <person name="White J.D."/>
            <person name="Wiley G.B."/>
            <person name="Wincker P."/>
            <person name="Xing Y."/>
            <person name="Yang L."/>
            <person name="Yao Z."/>
            <person name="Ying F."/>
            <person name="Zhai J."/>
            <person name="Zhou L."/>
            <person name="Zuber A."/>
            <person name="Denarie J."/>
            <person name="Dixon R.A."/>
            <person name="May G.D."/>
            <person name="Schwartz D.C."/>
            <person name="Rogers J."/>
            <person name="Quetier F."/>
            <person name="Town C.D."/>
            <person name="Roe B.A."/>
        </authorList>
    </citation>
    <scope>NUCLEOTIDE SEQUENCE [LARGE SCALE GENOMIC DNA]</scope>
    <source>
        <strain evidence="1">A17</strain>
        <strain evidence="2 3">cv. Jemalong A17</strain>
    </source>
</reference>
<reference evidence="2" key="3">
    <citation type="submission" date="2015-04" db="UniProtKB">
        <authorList>
            <consortium name="EnsemblPlants"/>
        </authorList>
    </citation>
    <scope>IDENTIFICATION</scope>
    <source>
        <strain evidence="2">cv. Jemalong A17</strain>
    </source>
</reference>
<evidence type="ECO:0000313" key="2">
    <source>
        <dbReference type="EnsemblPlants" id="AES67125"/>
    </source>
</evidence>
<organism evidence="1 3">
    <name type="scientific">Medicago truncatula</name>
    <name type="common">Barrel medic</name>
    <name type="synonym">Medicago tribuloides</name>
    <dbReference type="NCBI Taxonomy" id="3880"/>
    <lineage>
        <taxon>Eukaryota</taxon>
        <taxon>Viridiplantae</taxon>
        <taxon>Streptophyta</taxon>
        <taxon>Embryophyta</taxon>
        <taxon>Tracheophyta</taxon>
        <taxon>Spermatophyta</taxon>
        <taxon>Magnoliopsida</taxon>
        <taxon>eudicotyledons</taxon>
        <taxon>Gunneridae</taxon>
        <taxon>Pentapetalae</taxon>
        <taxon>rosids</taxon>
        <taxon>fabids</taxon>
        <taxon>Fabales</taxon>
        <taxon>Fabaceae</taxon>
        <taxon>Papilionoideae</taxon>
        <taxon>50 kb inversion clade</taxon>
        <taxon>NPAAA clade</taxon>
        <taxon>Hologalegina</taxon>
        <taxon>IRL clade</taxon>
        <taxon>Trifolieae</taxon>
        <taxon>Medicago</taxon>
    </lineage>
</organism>
<evidence type="ECO:0000313" key="1">
    <source>
        <dbReference type="EMBL" id="AES67125.1"/>
    </source>
</evidence>